<feature type="chain" id="PRO_5042334760" description="Protein CPL1-like domain-containing protein" evidence="1">
    <location>
        <begin position="24"/>
        <end position="297"/>
    </location>
</feature>
<dbReference type="RefSeq" id="XP_019045757.1">
    <property type="nucleotide sequence ID" value="XM_019192760.1"/>
</dbReference>
<reference evidence="4" key="4">
    <citation type="submission" date="2024-02" db="EMBL/GenBank/DDBJ databases">
        <title>Comparative genomics of Cryptococcus and Kwoniella reveals pathogenesis evolution and contrasting modes of karyotype evolution via chromosome fusion or intercentromeric recombination.</title>
        <authorList>
            <person name="Coelho M.A."/>
            <person name="David-Palma M."/>
            <person name="Shea T."/>
            <person name="Bowers K."/>
            <person name="McGinley-Smith S."/>
            <person name="Mohammad A.W."/>
            <person name="Gnirke A."/>
            <person name="Yurkov A.M."/>
            <person name="Nowrousian M."/>
            <person name="Sun S."/>
            <person name="Cuomo C.A."/>
            <person name="Heitman J."/>
        </authorList>
    </citation>
    <scope>NUCLEOTIDE SEQUENCE</scope>
    <source>
        <strain evidence="4">CBS 10118</strain>
    </source>
</reference>
<evidence type="ECO:0000259" key="2">
    <source>
        <dbReference type="Pfam" id="PF21671"/>
    </source>
</evidence>
<proteinExistence type="predicted"/>
<evidence type="ECO:0000313" key="4">
    <source>
        <dbReference type="EMBL" id="WVW84556.1"/>
    </source>
</evidence>
<dbReference type="PANTHER" id="PTHR35192:SF2">
    <property type="entry name" value="APPLE DOMAIN-CONTAINING PROTEIN"/>
    <property type="match status" value="1"/>
</dbReference>
<dbReference type="KEGG" id="kbi:30210547"/>
<sequence>MFAPYLAPIGVFTFLTLSQKVLADNLFVGCYKNDGSTFTIQQADDPDTSVECSTYCGYDGYAYSAFQQNTLQCYCSNDYPRQYYMGSGTDTACDDTSALNVRVTQTSFQSLGCKDTVVYDPDGFQDFLVLNPKDCFRNCNGAYQATYVGNPQNGYYTCHCQSNELEMIGNDVTCSGTSYFVFFHSRDAQASGLTRRRARDMRELQARRRRQEVEYCPHGLTACNVAHSGSYECLDTDTELESCGGCLFGQYGNATSVIGQDCTTMGAALGASTCLDGQCVASACKKGLKLVDGRCQE</sequence>
<organism evidence="3">
    <name type="scientific">Kwoniella bestiolae CBS 10118</name>
    <dbReference type="NCBI Taxonomy" id="1296100"/>
    <lineage>
        <taxon>Eukaryota</taxon>
        <taxon>Fungi</taxon>
        <taxon>Dikarya</taxon>
        <taxon>Basidiomycota</taxon>
        <taxon>Agaricomycotina</taxon>
        <taxon>Tremellomycetes</taxon>
        <taxon>Tremellales</taxon>
        <taxon>Cryptococcaceae</taxon>
        <taxon>Kwoniella</taxon>
    </lineage>
</organism>
<feature type="signal peptide" evidence="1">
    <location>
        <begin position="1"/>
        <end position="23"/>
    </location>
</feature>
<dbReference type="EMBL" id="CP144545">
    <property type="protein sequence ID" value="WVW84556.1"/>
    <property type="molecule type" value="Genomic_DNA"/>
</dbReference>
<evidence type="ECO:0000256" key="1">
    <source>
        <dbReference type="SAM" id="SignalP"/>
    </source>
</evidence>
<dbReference type="PANTHER" id="PTHR35192">
    <property type="entry name" value="PROTEIN, PUTATIVE-RELATED"/>
    <property type="match status" value="1"/>
</dbReference>
<evidence type="ECO:0000313" key="3">
    <source>
        <dbReference type="EMBL" id="OCF24687.1"/>
    </source>
</evidence>
<dbReference type="AlphaFoldDB" id="A0A1B9G0Y7"/>
<protein>
    <recommendedName>
        <fullName evidence="2">Protein CPL1-like domain-containing protein</fullName>
    </recommendedName>
</protein>
<reference evidence="4" key="2">
    <citation type="submission" date="2013-07" db="EMBL/GenBank/DDBJ databases">
        <authorList>
            <consortium name="The Broad Institute Genome Sequencing Platform"/>
            <person name="Cuomo C."/>
            <person name="Litvintseva A."/>
            <person name="Chen Y."/>
            <person name="Heitman J."/>
            <person name="Sun S."/>
            <person name="Springer D."/>
            <person name="Dromer F."/>
            <person name="Young S.K."/>
            <person name="Zeng Q."/>
            <person name="Gargeya S."/>
            <person name="Fitzgerald M."/>
            <person name="Abouelleil A."/>
            <person name="Alvarado L."/>
            <person name="Berlin A.M."/>
            <person name="Chapman S.B."/>
            <person name="Dewar J."/>
            <person name="Goldberg J."/>
            <person name="Griggs A."/>
            <person name="Gujja S."/>
            <person name="Hansen M."/>
            <person name="Howarth C."/>
            <person name="Imamovic A."/>
            <person name="Larimer J."/>
            <person name="McCowan C."/>
            <person name="Murphy C."/>
            <person name="Pearson M."/>
            <person name="Priest M."/>
            <person name="Roberts A."/>
            <person name="Saif S."/>
            <person name="Shea T."/>
            <person name="Sykes S."/>
            <person name="Wortman J."/>
            <person name="Nusbaum C."/>
            <person name="Birren B."/>
        </authorList>
    </citation>
    <scope>NUCLEOTIDE SEQUENCE</scope>
    <source>
        <strain evidence="4">CBS 10118</strain>
    </source>
</reference>
<keyword evidence="5" id="KW-1185">Reference proteome</keyword>
<dbReference type="InterPro" id="IPR048661">
    <property type="entry name" value="CPL1-like"/>
</dbReference>
<accession>A0A1B9G0Y7</accession>
<dbReference type="STRING" id="1296100.A0A1B9G0Y7"/>
<keyword evidence="1" id="KW-0732">Signal</keyword>
<dbReference type="Proteomes" id="UP000092730">
    <property type="component" value="Chromosome 5"/>
</dbReference>
<dbReference type="InterPro" id="IPR038955">
    <property type="entry name" value="PriA/CPL1_fungi"/>
</dbReference>
<reference evidence="3" key="1">
    <citation type="submission" date="2013-07" db="EMBL/GenBank/DDBJ databases">
        <title>The Genome Sequence of Cryptococcus bestiolae CBS10118.</title>
        <authorList>
            <consortium name="The Broad Institute Genome Sequencing Platform"/>
            <person name="Cuomo C."/>
            <person name="Litvintseva A."/>
            <person name="Chen Y."/>
            <person name="Heitman J."/>
            <person name="Sun S."/>
            <person name="Springer D."/>
            <person name="Dromer F."/>
            <person name="Young S.K."/>
            <person name="Zeng Q."/>
            <person name="Gargeya S."/>
            <person name="Fitzgerald M."/>
            <person name="Abouelleil A."/>
            <person name="Alvarado L."/>
            <person name="Berlin A.M."/>
            <person name="Chapman S.B."/>
            <person name="Dewar J."/>
            <person name="Goldberg J."/>
            <person name="Griggs A."/>
            <person name="Gujja S."/>
            <person name="Hansen M."/>
            <person name="Howarth C."/>
            <person name="Imamovic A."/>
            <person name="Larimer J."/>
            <person name="McCowan C."/>
            <person name="Murphy C."/>
            <person name="Pearson M."/>
            <person name="Priest M."/>
            <person name="Roberts A."/>
            <person name="Saif S."/>
            <person name="Shea T."/>
            <person name="Sykes S."/>
            <person name="Wortman J."/>
            <person name="Nusbaum C."/>
            <person name="Birren B."/>
        </authorList>
    </citation>
    <scope>NUCLEOTIDE SEQUENCE [LARGE SCALE GENOMIC DNA]</scope>
    <source>
        <strain evidence="3">CBS 10118</strain>
    </source>
</reference>
<dbReference type="EMBL" id="KI894022">
    <property type="protein sequence ID" value="OCF24687.1"/>
    <property type="molecule type" value="Genomic_DNA"/>
</dbReference>
<gene>
    <name evidence="3" type="ORF">I302_06148</name>
    <name evidence="4" type="ORF">I302_106590</name>
</gene>
<dbReference type="VEuPathDB" id="FungiDB:I302_06148"/>
<reference evidence="3" key="3">
    <citation type="submission" date="2014-01" db="EMBL/GenBank/DDBJ databases">
        <title>Evolution of pathogenesis and genome organization in the Tremellales.</title>
        <authorList>
            <person name="Cuomo C."/>
            <person name="Litvintseva A."/>
            <person name="Heitman J."/>
            <person name="Chen Y."/>
            <person name="Sun S."/>
            <person name="Springer D."/>
            <person name="Dromer F."/>
            <person name="Young S."/>
            <person name="Zeng Q."/>
            <person name="Chapman S."/>
            <person name="Gujja S."/>
            <person name="Saif S."/>
            <person name="Birren B."/>
        </authorList>
    </citation>
    <scope>NUCLEOTIDE SEQUENCE</scope>
    <source>
        <strain evidence="3">CBS 10118</strain>
    </source>
</reference>
<dbReference type="Pfam" id="PF21671">
    <property type="entry name" value="CPL1-like"/>
    <property type="match status" value="1"/>
</dbReference>
<feature type="domain" description="Protein CPL1-like" evidence="2">
    <location>
        <begin position="231"/>
        <end position="290"/>
    </location>
</feature>
<name>A0A1B9G0Y7_9TREE</name>
<dbReference type="OrthoDB" id="439917at2759"/>
<dbReference type="GeneID" id="30210547"/>
<evidence type="ECO:0000313" key="5">
    <source>
        <dbReference type="Proteomes" id="UP000092730"/>
    </source>
</evidence>